<evidence type="ECO:0000256" key="1">
    <source>
        <dbReference type="ARBA" id="ARBA00006914"/>
    </source>
</evidence>
<dbReference type="InterPro" id="IPR003960">
    <property type="entry name" value="ATPase_AAA_CS"/>
</dbReference>
<comment type="similarity">
    <text evidence="1 4">Belongs to the AAA ATPase family.</text>
</comment>
<evidence type="ECO:0000256" key="3">
    <source>
        <dbReference type="ARBA" id="ARBA00022840"/>
    </source>
</evidence>
<keyword evidence="2 4" id="KW-0547">Nucleotide-binding</keyword>
<dbReference type="Pfam" id="PF00004">
    <property type="entry name" value="AAA"/>
    <property type="match status" value="1"/>
</dbReference>
<evidence type="ECO:0000313" key="7">
    <source>
        <dbReference type="Proteomes" id="UP001642464"/>
    </source>
</evidence>
<dbReference type="Gene3D" id="1.10.150.670">
    <property type="entry name" value="Crossover junction endonuclease EME1, DNA-binding domain"/>
    <property type="match status" value="1"/>
</dbReference>
<dbReference type="Pfam" id="PF21292">
    <property type="entry name" value="EME1-MUS81_C"/>
    <property type="match status" value="1"/>
</dbReference>
<evidence type="ECO:0000313" key="6">
    <source>
        <dbReference type="EMBL" id="CAK9100251.1"/>
    </source>
</evidence>
<dbReference type="EMBL" id="CAXAMM010041596">
    <property type="protein sequence ID" value="CAK9100251.1"/>
    <property type="molecule type" value="Genomic_DNA"/>
</dbReference>
<dbReference type="InterPro" id="IPR003959">
    <property type="entry name" value="ATPase_AAA_core"/>
</dbReference>
<accession>A0ABP0RLX3</accession>
<dbReference type="SUPFAM" id="SSF52540">
    <property type="entry name" value="P-loop containing nucleoside triphosphate hydrolases"/>
    <property type="match status" value="1"/>
</dbReference>
<feature type="domain" description="AAA+ ATPase" evidence="5">
    <location>
        <begin position="61"/>
        <end position="206"/>
    </location>
</feature>
<dbReference type="Gene3D" id="3.40.50.300">
    <property type="entry name" value="P-loop containing nucleotide triphosphate hydrolases"/>
    <property type="match status" value="1"/>
</dbReference>
<dbReference type="InterPro" id="IPR027417">
    <property type="entry name" value="P-loop_NTPase"/>
</dbReference>
<sequence length="602" mass="66511">MEDDIRSPSRHWHHALLRNYFASRGIKHALMNIARATDEAYLAKLRASSLAMTGKELPNQEKKLYLFCGPPGTGKTFGMKIIAAECGLDAYQLKLKKIDYDAPDAFRRALQRLQDQSARSGRSVAVFVDEAEVLFGSRASMQDYHSVLVTQKKQIVTEFLTWVDGLETKASGAASVILIMATNLESSMDEAILSRVAETVHFDLPNFRQCRQFWAGKAQHLRLWDRLLIAWDCASSLSFRDLEEVHRKVLAMDAELEAPAGSTTLSHYLHAMHLVSSDRARAERTQISYGRPALQVEQRLMSEDGGALVLIEVRNRSEVNDPRKKLMSRNKLKAPLSTALREAAEGRVTVEELESSAAPLPWALVQADFNYVSQWTVASAKDPFAPLGTRCAAALCFAEATQATSAVEALSAWWPSKAAECPGARLLLVLIGPKQASLRVDAAECLTEALLTLQMDFVEVRSAPLAAAYAVQCAESVAKSRGRALPSRFKVAGAKCQTLPKDPSDRLATTWVSQLMQVQGMSEEIAKVVAERFNSPFAFMEAVEATCSAHPEASEQDLGRRFIADLELPVRGKKGTRRLGPVLSRRLFSLFHPYATSDQFIA</sequence>
<evidence type="ECO:0000256" key="4">
    <source>
        <dbReference type="RuleBase" id="RU003651"/>
    </source>
</evidence>
<reference evidence="6 7" key="1">
    <citation type="submission" date="2024-02" db="EMBL/GenBank/DDBJ databases">
        <authorList>
            <person name="Chen Y."/>
            <person name="Shah S."/>
            <person name="Dougan E. K."/>
            <person name="Thang M."/>
            <person name="Chan C."/>
        </authorList>
    </citation>
    <scope>NUCLEOTIDE SEQUENCE [LARGE SCALE GENOMIC DNA]</scope>
</reference>
<organism evidence="6 7">
    <name type="scientific">Durusdinium trenchii</name>
    <dbReference type="NCBI Taxonomy" id="1381693"/>
    <lineage>
        <taxon>Eukaryota</taxon>
        <taxon>Sar</taxon>
        <taxon>Alveolata</taxon>
        <taxon>Dinophyceae</taxon>
        <taxon>Suessiales</taxon>
        <taxon>Symbiodiniaceae</taxon>
        <taxon>Durusdinium</taxon>
    </lineage>
</organism>
<dbReference type="SMART" id="SM00382">
    <property type="entry name" value="AAA"/>
    <property type="match status" value="1"/>
</dbReference>
<gene>
    <name evidence="6" type="ORF">SCF082_LOCUS46926</name>
</gene>
<keyword evidence="3 4" id="KW-0067">ATP-binding</keyword>
<dbReference type="PANTHER" id="PTHR23073">
    <property type="entry name" value="26S PROTEASOME REGULATORY SUBUNIT"/>
    <property type="match status" value="1"/>
</dbReference>
<dbReference type="InterPro" id="IPR042530">
    <property type="entry name" value="EME1/EME2_C"/>
</dbReference>
<name>A0ABP0RLX3_9DINO</name>
<keyword evidence="7" id="KW-1185">Reference proteome</keyword>
<proteinExistence type="inferred from homology"/>
<dbReference type="Proteomes" id="UP001642464">
    <property type="component" value="Unassembled WGS sequence"/>
</dbReference>
<protein>
    <submittedName>
        <fullName evidence="6">Uncharacterized AAA family ATPase y4kL</fullName>
    </submittedName>
</protein>
<comment type="caution">
    <text evidence="6">The sequence shown here is derived from an EMBL/GenBank/DDBJ whole genome shotgun (WGS) entry which is preliminary data.</text>
</comment>
<dbReference type="PROSITE" id="PS00674">
    <property type="entry name" value="AAA"/>
    <property type="match status" value="1"/>
</dbReference>
<evidence type="ECO:0000259" key="5">
    <source>
        <dbReference type="SMART" id="SM00382"/>
    </source>
</evidence>
<dbReference type="CDD" id="cd19481">
    <property type="entry name" value="RecA-like_protease"/>
    <property type="match status" value="1"/>
</dbReference>
<dbReference type="InterPro" id="IPR003593">
    <property type="entry name" value="AAA+_ATPase"/>
</dbReference>
<evidence type="ECO:0000256" key="2">
    <source>
        <dbReference type="ARBA" id="ARBA00022741"/>
    </source>
</evidence>
<dbReference type="InterPro" id="IPR050221">
    <property type="entry name" value="26S_Proteasome_ATPase"/>
</dbReference>